<reference evidence="8 9" key="1">
    <citation type="submission" date="2024-10" db="EMBL/GenBank/DDBJ databases">
        <title>Novel secondary metabolite-producing bacteria for plant disease control.</title>
        <authorList>
            <person name="Chevrette M."/>
        </authorList>
    </citation>
    <scope>NUCLEOTIDE SEQUENCE [LARGE SCALE GENOMIC DNA]</scope>
    <source>
        <strain evidence="8 9">J30 TE3557</strain>
    </source>
</reference>
<keyword evidence="5 6" id="KW-0472">Membrane</keyword>
<accession>A0ABW8N981</accession>
<keyword evidence="2" id="KW-1003">Cell membrane</keyword>
<evidence type="ECO:0000313" key="8">
    <source>
        <dbReference type="EMBL" id="MFK4640166.1"/>
    </source>
</evidence>
<dbReference type="EMBL" id="JBIYEW010000003">
    <property type="protein sequence ID" value="MFK4640166.1"/>
    <property type="molecule type" value="Genomic_DNA"/>
</dbReference>
<dbReference type="RefSeq" id="WP_404594916.1">
    <property type="nucleotide sequence ID" value="NZ_JBIYEW010000003.1"/>
</dbReference>
<dbReference type="Proteomes" id="UP001620520">
    <property type="component" value="Unassembled WGS sequence"/>
</dbReference>
<gene>
    <name evidence="8" type="ORF">ABIA52_003055</name>
</gene>
<comment type="caution">
    <text evidence="8">The sequence shown here is derived from an EMBL/GenBank/DDBJ whole genome shotgun (WGS) entry which is preliminary data.</text>
</comment>
<proteinExistence type="predicted"/>
<feature type="transmembrane region" description="Helical" evidence="6">
    <location>
        <begin position="6"/>
        <end position="31"/>
    </location>
</feature>
<evidence type="ECO:0000256" key="2">
    <source>
        <dbReference type="ARBA" id="ARBA00022475"/>
    </source>
</evidence>
<feature type="transmembrane region" description="Helical" evidence="6">
    <location>
        <begin position="43"/>
        <end position="62"/>
    </location>
</feature>
<name>A0ABW8N981_9MICC</name>
<keyword evidence="4 6" id="KW-1133">Transmembrane helix</keyword>
<evidence type="ECO:0000256" key="1">
    <source>
        <dbReference type="ARBA" id="ARBA00004651"/>
    </source>
</evidence>
<dbReference type="InterPro" id="IPR027379">
    <property type="entry name" value="CLS_N"/>
</dbReference>
<evidence type="ECO:0000313" key="9">
    <source>
        <dbReference type="Proteomes" id="UP001620520"/>
    </source>
</evidence>
<feature type="domain" description="Cardiolipin synthase N-terminal" evidence="7">
    <location>
        <begin position="22"/>
        <end position="61"/>
    </location>
</feature>
<protein>
    <submittedName>
        <fullName evidence="8">Fatty acid desaturase</fullName>
    </submittedName>
</protein>
<evidence type="ECO:0000256" key="3">
    <source>
        <dbReference type="ARBA" id="ARBA00022692"/>
    </source>
</evidence>
<evidence type="ECO:0000256" key="4">
    <source>
        <dbReference type="ARBA" id="ARBA00022989"/>
    </source>
</evidence>
<keyword evidence="3 6" id="KW-0812">Transmembrane</keyword>
<organism evidence="8 9">
    <name type="scientific">Paenarthrobacter histidinolovorans</name>
    <dbReference type="NCBI Taxonomy" id="43664"/>
    <lineage>
        <taxon>Bacteria</taxon>
        <taxon>Bacillati</taxon>
        <taxon>Actinomycetota</taxon>
        <taxon>Actinomycetes</taxon>
        <taxon>Micrococcales</taxon>
        <taxon>Micrococcaceae</taxon>
        <taxon>Paenarthrobacter</taxon>
    </lineage>
</organism>
<keyword evidence="9" id="KW-1185">Reference proteome</keyword>
<sequence>MEAWQWIPVILAGASALYVTGLIVWGVFDVLREDRLDQLTRALWVLVLFVLPIFGILAWLYAKPRIVGATNNVRLKKTL</sequence>
<evidence type="ECO:0000256" key="5">
    <source>
        <dbReference type="ARBA" id="ARBA00023136"/>
    </source>
</evidence>
<evidence type="ECO:0000259" key="7">
    <source>
        <dbReference type="Pfam" id="PF13396"/>
    </source>
</evidence>
<comment type="subcellular location">
    <subcellularLocation>
        <location evidence="1">Cell membrane</location>
        <topology evidence="1">Multi-pass membrane protein</topology>
    </subcellularLocation>
</comment>
<dbReference type="Pfam" id="PF13396">
    <property type="entry name" value="PLDc_N"/>
    <property type="match status" value="1"/>
</dbReference>
<evidence type="ECO:0000256" key="6">
    <source>
        <dbReference type="SAM" id="Phobius"/>
    </source>
</evidence>